<accession>A0A7S0XC16</accession>
<feature type="compositionally biased region" description="Basic and acidic residues" evidence="1">
    <location>
        <begin position="94"/>
        <end position="111"/>
    </location>
</feature>
<organism evidence="2">
    <name type="scientific">Mantoniella antarctica</name>
    <dbReference type="NCBI Taxonomy" id="81844"/>
    <lineage>
        <taxon>Eukaryota</taxon>
        <taxon>Viridiplantae</taxon>
        <taxon>Chlorophyta</taxon>
        <taxon>Mamiellophyceae</taxon>
        <taxon>Mamiellales</taxon>
        <taxon>Mamiellaceae</taxon>
        <taxon>Mantoniella</taxon>
    </lineage>
</organism>
<sequence length="111" mass="11843">MTSSSGETPLERLLLGLHKLGNAPEDLSSPSNAAVQQKKVTMSFGSLTLVPDAAVRVVGTAGAYAVVPAYEWSRGRNLGGRNLCRVSSGLQPRPDVRLTERTPRRLTREGG</sequence>
<gene>
    <name evidence="2" type="ORF">MANT1106_LOCUS15948</name>
</gene>
<name>A0A7S0XC16_9CHLO</name>
<proteinExistence type="predicted"/>
<dbReference type="AlphaFoldDB" id="A0A7S0XC16"/>
<evidence type="ECO:0000256" key="1">
    <source>
        <dbReference type="SAM" id="MobiDB-lite"/>
    </source>
</evidence>
<protein>
    <submittedName>
        <fullName evidence="2">Uncharacterized protein</fullName>
    </submittedName>
</protein>
<evidence type="ECO:0000313" key="2">
    <source>
        <dbReference type="EMBL" id="CAD8713779.1"/>
    </source>
</evidence>
<feature type="region of interest" description="Disordered" evidence="1">
    <location>
        <begin position="89"/>
        <end position="111"/>
    </location>
</feature>
<reference evidence="2" key="1">
    <citation type="submission" date="2021-01" db="EMBL/GenBank/DDBJ databases">
        <authorList>
            <person name="Corre E."/>
            <person name="Pelletier E."/>
            <person name="Niang G."/>
            <person name="Scheremetjew M."/>
            <person name="Finn R."/>
            <person name="Kale V."/>
            <person name="Holt S."/>
            <person name="Cochrane G."/>
            <person name="Meng A."/>
            <person name="Brown T."/>
            <person name="Cohen L."/>
        </authorList>
    </citation>
    <scope>NUCLEOTIDE SEQUENCE</scope>
    <source>
        <strain evidence="2">SL-175</strain>
    </source>
</reference>
<dbReference type="EMBL" id="HBFC01026365">
    <property type="protein sequence ID" value="CAD8713779.1"/>
    <property type="molecule type" value="Transcribed_RNA"/>
</dbReference>